<feature type="transmembrane region" description="Helical" evidence="1">
    <location>
        <begin position="111"/>
        <end position="130"/>
    </location>
</feature>
<evidence type="ECO:0000313" key="5">
    <source>
        <dbReference type="Proteomes" id="UP000553632"/>
    </source>
</evidence>
<evidence type="ECO:0000313" key="4">
    <source>
        <dbReference type="Proteomes" id="UP000541610"/>
    </source>
</evidence>
<dbReference type="OrthoDB" id="462292at2759"/>
<evidence type="ECO:0000313" key="2">
    <source>
        <dbReference type="EMBL" id="KAF4694601.1"/>
    </source>
</evidence>
<dbReference type="EMBL" id="JABANP010000030">
    <property type="protein sequence ID" value="KAF4694601.1"/>
    <property type="molecule type" value="Genomic_DNA"/>
</dbReference>
<dbReference type="Proteomes" id="UP000541610">
    <property type="component" value="Unassembled WGS sequence"/>
</dbReference>
<organism evidence="2 4">
    <name type="scientific">Perkinsus olseni</name>
    <name type="common">Perkinsus atlanticus</name>
    <dbReference type="NCBI Taxonomy" id="32597"/>
    <lineage>
        <taxon>Eukaryota</taxon>
        <taxon>Sar</taxon>
        <taxon>Alveolata</taxon>
        <taxon>Perkinsozoa</taxon>
        <taxon>Perkinsea</taxon>
        <taxon>Perkinsida</taxon>
        <taxon>Perkinsidae</taxon>
        <taxon>Perkinsus</taxon>
    </lineage>
</organism>
<gene>
    <name evidence="2" type="ORF">FOZ60_007571</name>
    <name evidence="3" type="ORF">FOZ63_020887</name>
</gene>
<sequence length="424" mass="47720">MVKRKRHRVKTVKDLSSLVPKKVKAKKSGRNALVDEKEARRLAVDPTMTVADINRETAEIERLAASERKVKKRGKVRTSEDCSIPEVGVLEGGWRAEKKKRKLQKQAKKGLGMKLTNFLAFISSTALLIVSRGRETVTVQYFWSTAWQSASLSEDLISPDLYRDLQELGLEGYRAFLSTDPASKSALSFQKWQWKIFTNETLRQRYWPSLYNSRAFGALQRSIEVLCGVYLNQSDWAPEGNLTDKTALFMWAVVVDADEEPPQPLPRTHVARGAIAAGGYLTPLADDALDSDESPVVMYTMDPRGANPPFGKDRNAPLLPGRVYTWPSWLSYFIIPLRKTPQDLASNNSGESGEAPRVLWNYELLVTDPDHNADFEKDPISSMMPPRIVKHFTTARSERRSRAPLKSCVEDVCMSPNMTSLDAI</sequence>
<keyword evidence="5" id="KW-1185">Reference proteome</keyword>
<keyword evidence="1" id="KW-1133">Transmembrane helix</keyword>
<evidence type="ECO:0000256" key="1">
    <source>
        <dbReference type="SAM" id="Phobius"/>
    </source>
</evidence>
<comment type="caution">
    <text evidence="2">The sequence shown here is derived from an EMBL/GenBank/DDBJ whole genome shotgun (WGS) entry which is preliminary data.</text>
</comment>
<keyword evidence="1" id="KW-0812">Transmembrane</keyword>
<dbReference type="AlphaFoldDB" id="A0A7J6PGS7"/>
<dbReference type="Proteomes" id="UP000553632">
    <property type="component" value="Unassembled WGS sequence"/>
</dbReference>
<proteinExistence type="predicted"/>
<accession>A0A7J6PGS7</accession>
<dbReference type="EMBL" id="JABANO010038827">
    <property type="protein sequence ID" value="KAF4697916.1"/>
    <property type="molecule type" value="Genomic_DNA"/>
</dbReference>
<keyword evidence="1" id="KW-0472">Membrane</keyword>
<reference evidence="4 5" key="1">
    <citation type="submission" date="2020-04" db="EMBL/GenBank/DDBJ databases">
        <title>Perkinsus olseni comparative genomics.</title>
        <authorList>
            <person name="Bogema D.R."/>
        </authorList>
    </citation>
    <scope>NUCLEOTIDE SEQUENCE [LARGE SCALE GENOMIC DNA]</scope>
    <source>
        <strain evidence="2">00978-12</strain>
        <strain evidence="3 5">ATCC PRA-207</strain>
    </source>
</reference>
<name>A0A7J6PGS7_PEROL</name>
<protein>
    <submittedName>
        <fullName evidence="2">Uncharacterized protein</fullName>
    </submittedName>
</protein>
<evidence type="ECO:0000313" key="3">
    <source>
        <dbReference type="EMBL" id="KAF4697916.1"/>
    </source>
</evidence>